<feature type="region of interest" description="Disordered" evidence="1">
    <location>
        <begin position="74"/>
        <end position="107"/>
    </location>
</feature>
<dbReference type="RefSeq" id="WP_173415417.1">
    <property type="nucleotide sequence ID" value="NZ_CP054139.1"/>
</dbReference>
<reference evidence="2 3" key="1">
    <citation type="submission" date="2020-05" db="EMBL/GenBank/DDBJ databases">
        <title>Mucilaginibacter mali sp. nov.</title>
        <authorList>
            <person name="Kim H.S."/>
            <person name="Lee K.C."/>
            <person name="Suh M.K."/>
            <person name="Kim J.-S."/>
            <person name="Han K.-I."/>
            <person name="Eom M.K."/>
            <person name="Shin Y.K."/>
            <person name="Lee J.-S."/>
        </authorList>
    </citation>
    <scope>NUCLEOTIDE SEQUENCE [LARGE SCALE GENOMIC DNA]</scope>
    <source>
        <strain evidence="2 3">G2-14</strain>
    </source>
</reference>
<dbReference type="Proteomes" id="UP000505355">
    <property type="component" value="Chromosome"/>
</dbReference>
<protein>
    <submittedName>
        <fullName evidence="2">Uncharacterized protein</fullName>
    </submittedName>
</protein>
<evidence type="ECO:0000256" key="1">
    <source>
        <dbReference type="SAM" id="MobiDB-lite"/>
    </source>
</evidence>
<name>A0A7D4QAE3_9SPHI</name>
<keyword evidence="3" id="KW-1185">Reference proteome</keyword>
<organism evidence="2 3">
    <name type="scientific">Mucilaginibacter mali</name>
    <dbReference type="NCBI Taxonomy" id="2740462"/>
    <lineage>
        <taxon>Bacteria</taxon>
        <taxon>Pseudomonadati</taxon>
        <taxon>Bacteroidota</taxon>
        <taxon>Sphingobacteriia</taxon>
        <taxon>Sphingobacteriales</taxon>
        <taxon>Sphingobacteriaceae</taxon>
        <taxon>Mucilaginibacter</taxon>
    </lineage>
</organism>
<dbReference type="KEGG" id="mmab:HQ865_13615"/>
<feature type="compositionally biased region" description="Polar residues" evidence="1">
    <location>
        <begin position="80"/>
        <end position="94"/>
    </location>
</feature>
<dbReference type="AlphaFoldDB" id="A0A7D4QAE3"/>
<gene>
    <name evidence="2" type="ORF">HQ865_13615</name>
</gene>
<dbReference type="EMBL" id="CP054139">
    <property type="protein sequence ID" value="QKJ30745.1"/>
    <property type="molecule type" value="Genomic_DNA"/>
</dbReference>
<evidence type="ECO:0000313" key="2">
    <source>
        <dbReference type="EMBL" id="QKJ30745.1"/>
    </source>
</evidence>
<accession>A0A7D4QAE3</accession>
<proteinExistence type="predicted"/>
<evidence type="ECO:0000313" key="3">
    <source>
        <dbReference type="Proteomes" id="UP000505355"/>
    </source>
</evidence>
<sequence length="107" mass="12125">MHIKKDYGFIGEIKLQKQPERTIMFCHEQAGPCGIIKRLRYFATRLQSPQNTGATYKLAVNYCRDALRKKDVTGLPGIKTQKSPAQSTGRNANQIKEFPVITDNQTL</sequence>